<dbReference type="HOGENOM" id="CLU_3065603_0_0_0"/>
<dbReference type="AlphaFoldDB" id="Q7UFI9"/>
<dbReference type="EMBL" id="BX294147">
    <property type="protein sequence ID" value="CAD78693.1"/>
    <property type="molecule type" value="Genomic_DNA"/>
</dbReference>
<evidence type="ECO:0000313" key="1">
    <source>
        <dbReference type="EMBL" id="CAD78693.1"/>
    </source>
</evidence>
<name>Q7UFI9_RHOBA</name>
<gene>
    <name evidence="1" type="ordered locus">RB8530</name>
</gene>
<sequence>MLSNTIPTGFTLSSPPNDKQRNFNIRKQVISRRNLLAFVGYGSAAVIGRAQLN</sequence>
<keyword evidence="2" id="KW-1185">Reference proteome</keyword>
<dbReference type="Proteomes" id="UP000001025">
    <property type="component" value="Chromosome"/>
</dbReference>
<dbReference type="STRING" id="243090.RB8530"/>
<organism evidence="1 2">
    <name type="scientific">Rhodopirellula baltica (strain DSM 10527 / NCIMB 13988 / SH1)</name>
    <dbReference type="NCBI Taxonomy" id="243090"/>
    <lineage>
        <taxon>Bacteria</taxon>
        <taxon>Pseudomonadati</taxon>
        <taxon>Planctomycetota</taxon>
        <taxon>Planctomycetia</taxon>
        <taxon>Pirellulales</taxon>
        <taxon>Pirellulaceae</taxon>
        <taxon>Rhodopirellula</taxon>
    </lineage>
</organism>
<reference evidence="1 2" key="1">
    <citation type="journal article" date="2003" name="Proc. Natl. Acad. Sci. U.S.A.">
        <title>Complete genome sequence of the marine planctomycete Pirellula sp. strain 1.</title>
        <authorList>
            <person name="Gloeckner F.O."/>
            <person name="Kube M."/>
            <person name="Bauer M."/>
            <person name="Teeling H."/>
            <person name="Lombardot T."/>
            <person name="Ludwig W."/>
            <person name="Gade D."/>
            <person name="Beck A."/>
            <person name="Borzym K."/>
            <person name="Heitmann K."/>
            <person name="Rabus R."/>
            <person name="Schlesner H."/>
            <person name="Amann R."/>
            <person name="Reinhardt R."/>
        </authorList>
    </citation>
    <scope>NUCLEOTIDE SEQUENCE [LARGE SCALE GENOMIC DNA]</scope>
    <source>
        <strain evidence="2">DSM 10527 / NCIMB 13988 / SH1</strain>
    </source>
</reference>
<dbReference type="InParanoid" id="Q7UFI9"/>
<proteinExistence type="predicted"/>
<dbReference type="EnsemblBacteria" id="CAD78693">
    <property type="protein sequence ID" value="CAD78693"/>
    <property type="gene ID" value="RB8530"/>
</dbReference>
<dbReference type="KEGG" id="rba:RB8530"/>
<accession>Q7UFI9</accession>
<evidence type="ECO:0000313" key="2">
    <source>
        <dbReference type="Proteomes" id="UP000001025"/>
    </source>
</evidence>
<protein>
    <submittedName>
        <fullName evidence="1">Similar to cag pathogenicity island protein cag5</fullName>
    </submittedName>
</protein>